<evidence type="ECO:0000256" key="1">
    <source>
        <dbReference type="SAM" id="Phobius"/>
    </source>
</evidence>
<feature type="transmembrane region" description="Helical" evidence="1">
    <location>
        <begin position="31"/>
        <end position="55"/>
    </location>
</feature>
<name>A0AA36GPZ3_CYLNA</name>
<dbReference type="AlphaFoldDB" id="A0AA36GPZ3"/>
<keyword evidence="3" id="KW-1185">Reference proteome</keyword>
<dbReference type="Proteomes" id="UP001176961">
    <property type="component" value="Unassembled WGS sequence"/>
</dbReference>
<reference evidence="2" key="1">
    <citation type="submission" date="2023-07" db="EMBL/GenBank/DDBJ databases">
        <authorList>
            <consortium name="CYATHOMIX"/>
        </authorList>
    </citation>
    <scope>NUCLEOTIDE SEQUENCE</scope>
    <source>
        <strain evidence="2">N/A</strain>
    </source>
</reference>
<comment type="caution">
    <text evidence="2">The sequence shown here is derived from an EMBL/GenBank/DDBJ whole genome shotgun (WGS) entry which is preliminary data.</text>
</comment>
<organism evidence="2 3">
    <name type="scientific">Cylicocyclus nassatus</name>
    <name type="common">Nematode worm</name>
    <dbReference type="NCBI Taxonomy" id="53992"/>
    <lineage>
        <taxon>Eukaryota</taxon>
        <taxon>Metazoa</taxon>
        <taxon>Ecdysozoa</taxon>
        <taxon>Nematoda</taxon>
        <taxon>Chromadorea</taxon>
        <taxon>Rhabditida</taxon>
        <taxon>Rhabditina</taxon>
        <taxon>Rhabditomorpha</taxon>
        <taxon>Strongyloidea</taxon>
        <taxon>Strongylidae</taxon>
        <taxon>Cylicocyclus</taxon>
    </lineage>
</organism>
<evidence type="ECO:0000313" key="3">
    <source>
        <dbReference type="Proteomes" id="UP001176961"/>
    </source>
</evidence>
<keyword evidence="1" id="KW-1133">Transmembrane helix</keyword>
<gene>
    <name evidence="2" type="ORF">CYNAS_LOCUS8174</name>
</gene>
<keyword evidence="1" id="KW-0472">Membrane</keyword>
<protein>
    <submittedName>
        <fullName evidence="2">Uncharacterized protein</fullName>
    </submittedName>
</protein>
<proteinExistence type="predicted"/>
<accession>A0AA36GPZ3</accession>
<sequence length="59" mass="6537">MRMAKSLLVTAKVNLSNVHENMYVSRSEGWIIANSVCSGGSYTCYIVLFAIFPIFSTNT</sequence>
<keyword evidence="1" id="KW-0812">Transmembrane</keyword>
<dbReference type="EMBL" id="CATQJL010000112">
    <property type="protein sequence ID" value="CAJ0596191.1"/>
    <property type="molecule type" value="Genomic_DNA"/>
</dbReference>
<evidence type="ECO:0000313" key="2">
    <source>
        <dbReference type="EMBL" id="CAJ0596191.1"/>
    </source>
</evidence>